<evidence type="ECO:0000313" key="1">
    <source>
        <dbReference type="EMBL" id="ADG13455.1"/>
    </source>
</evidence>
<dbReference type="HOGENOM" id="CLU_1736436_0_0_2"/>
<dbReference type="EMBL" id="CP002009">
    <property type="protein sequence ID" value="ADG13455.1"/>
    <property type="molecule type" value="Genomic_DNA"/>
</dbReference>
<evidence type="ECO:0000313" key="2">
    <source>
        <dbReference type="Proteomes" id="UP000002061"/>
    </source>
</evidence>
<protein>
    <recommendedName>
        <fullName evidence="3">DUF2118 domain-containing protein</fullName>
    </recommendedName>
</protein>
<dbReference type="Gene3D" id="2.40.50.100">
    <property type="match status" value="1"/>
</dbReference>
<dbReference type="STRING" id="573063.Metin_0790"/>
<dbReference type="Pfam" id="PF09891">
    <property type="entry name" value="DUF2118"/>
    <property type="match status" value="1"/>
</dbReference>
<gene>
    <name evidence="1" type="ordered locus">Metin_0790</name>
</gene>
<reference evidence="1" key="1">
    <citation type="submission" date="2010-04" db="EMBL/GenBank/DDBJ databases">
        <title>Complete sequence of Methanocaldococcus infernus ME.</title>
        <authorList>
            <consortium name="US DOE Joint Genome Institute"/>
            <person name="Lucas S."/>
            <person name="Copeland A."/>
            <person name="Lapidus A."/>
            <person name="Cheng J.-F."/>
            <person name="Bruce D."/>
            <person name="Goodwin L."/>
            <person name="Pitluck S."/>
            <person name="Munk A.C."/>
            <person name="Detter J.C."/>
            <person name="Han C."/>
            <person name="Tapia R."/>
            <person name="Land M."/>
            <person name="Hauser L."/>
            <person name="Kyrpides N."/>
            <person name="Mikhailova N."/>
            <person name="Sieprawska-Lupa M."/>
            <person name="Whitman W.B."/>
            <person name="Woyke T."/>
        </authorList>
    </citation>
    <scope>NUCLEOTIDE SEQUENCE [LARGE SCALE GENOMIC DNA]</scope>
    <source>
        <strain evidence="1">ME</strain>
    </source>
</reference>
<dbReference type="InterPro" id="IPR019217">
    <property type="entry name" value="DUF2118"/>
</dbReference>
<dbReference type="Gene3D" id="2.40.128.400">
    <property type="match status" value="1"/>
</dbReference>
<dbReference type="RefSeq" id="WP_013100201.1">
    <property type="nucleotide sequence ID" value="NC_014122.1"/>
</dbReference>
<dbReference type="OrthoDB" id="84532at2157"/>
<dbReference type="GeneID" id="9131804"/>
<keyword evidence="2" id="KW-1185">Reference proteome</keyword>
<proteinExistence type="predicted"/>
<dbReference type="eggNOG" id="arCOG01724">
    <property type="taxonomic scope" value="Archaea"/>
</dbReference>
<name>D5VSA2_METIM</name>
<dbReference type="AlphaFoldDB" id="D5VSA2"/>
<dbReference type="KEGG" id="mif:Metin_0790"/>
<accession>D5VSA2</accession>
<organism evidence="1 2">
    <name type="scientific">Methanocaldococcus infernus (strain DSM 11812 / JCM 15783 / ME)</name>
    <dbReference type="NCBI Taxonomy" id="573063"/>
    <lineage>
        <taxon>Archaea</taxon>
        <taxon>Methanobacteriati</taxon>
        <taxon>Methanobacteriota</taxon>
        <taxon>Methanomada group</taxon>
        <taxon>Methanococci</taxon>
        <taxon>Methanococcales</taxon>
        <taxon>Methanocaldococcaceae</taxon>
        <taxon>Methanocaldococcus</taxon>
    </lineage>
</organism>
<dbReference type="Proteomes" id="UP000002061">
    <property type="component" value="Chromosome"/>
</dbReference>
<evidence type="ECO:0008006" key="3">
    <source>
        <dbReference type="Google" id="ProtNLM"/>
    </source>
</evidence>
<sequence>MRIPKLYVEGEEGEEKVVIEKDGKIIRFLDKGESYEGEGKVLGKVIYDDFPNYILMGEATRDMLIVYEVGGLKKIMYLKKGTKLLEVPAEGYKVYPIVDHGCRILEGHRLAALQSRKGDIRFVNTPVNGIVVFLREVPCKRENYVFYILPDEEIKFE</sequence>